<accession>A0A7Y6ICL6</accession>
<evidence type="ECO:0000313" key="1">
    <source>
        <dbReference type="EMBL" id="NUW35601.1"/>
    </source>
</evidence>
<evidence type="ECO:0000313" key="2">
    <source>
        <dbReference type="Proteomes" id="UP000586042"/>
    </source>
</evidence>
<reference evidence="1 2" key="1">
    <citation type="submission" date="2020-06" db="EMBL/GenBank/DDBJ databases">
        <title>Nonomuraea sp. SMC257, a novel actinomycete isolated from soil.</title>
        <authorList>
            <person name="Chanama M."/>
        </authorList>
    </citation>
    <scope>NUCLEOTIDE SEQUENCE [LARGE SCALE GENOMIC DNA]</scope>
    <source>
        <strain evidence="1 2">SMC257</strain>
    </source>
</reference>
<dbReference type="EMBL" id="JABWGN010000012">
    <property type="protein sequence ID" value="NUW35601.1"/>
    <property type="molecule type" value="Genomic_DNA"/>
</dbReference>
<comment type="caution">
    <text evidence="1">The sequence shown here is derived from an EMBL/GenBank/DDBJ whole genome shotgun (WGS) entry which is preliminary data.</text>
</comment>
<gene>
    <name evidence="1" type="ORF">HTZ77_29835</name>
</gene>
<sequence length="64" mass="6762">MGFDGGMTASFTLTAFPPLENCHTKIFSTCGQLAGDGRLIDVHDFRTQTRTVHDTSLDGSSAAG</sequence>
<keyword evidence="2" id="KW-1185">Reference proteome</keyword>
<dbReference type="RefSeq" id="WP_175593058.1">
    <property type="nucleotide sequence ID" value="NZ_JABWGN010000012.1"/>
</dbReference>
<proteinExistence type="predicted"/>
<organism evidence="1 2">
    <name type="scientific">Nonomuraea montanisoli</name>
    <dbReference type="NCBI Taxonomy" id="2741721"/>
    <lineage>
        <taxon>Bacteria</taxon>
        <taxon>Bacillati</taxon>
        <taxon>Actinomycetota</taxon>
        <taxon>Actinomycetes</taxon>
        <taxon>Streptosporangiales</taxon>
        <taxon>Streptosporangiaceae</taxon>
        <taxon>Nonomuraea</taxon>
    </lineage>
</organism>
<dbReference type="Proteomes" id="UP000586042">
    <property type="component" value="Unassembled WGS sequence"/>
</dbReference>
<protein>
    <submittedName>
        <fullName evidence="1">Uncharacterized protein</fullName>
    </submittedName>
</protein>
<dbReference type="AlphaFoldDB" id="A0A7Y6ICL6"/>
<name>A0A7Y6ICL6_9ACTN</name>